<reference evidence="1 2" key="1">
    <citation type="journal article" date="2016" name="Nat. Commun.">
        <title>Thousands of microbial genomes shed light on interconnected biogeochemical processes in an aquifer system.</title>
        <authorList>
            <person name="Anantharaman K."/>
            <person name="Brown C.T."/>
            <person name="Hug L.A."/>
            <person name="Sharon I."/>
            <person name="Castelle C.J."/>
            <person name="Probst A.J."/>
            <person name="Thomas B.C."/>
            <person name="Singh A."/>
            <person name="Wilkins M.J."/>
            <person name="Karaoz U."/>
            <person name="Brodie E.L."/>
            <person name="Williams K.H."/>
            <person name="Hubbard S.S."/>
            <person name="Banfield J.F."/>
        </authorList>
    </citation>
    <scope>NUCLEOTIDE SEQUENCE [LARGE SCALE GENOMIC DNA]</scope>
</reference>
<dbReference type="EMBL" id="MEVD01000013">
    <property type="protein sequence ID" value="OGC53640.1"/>
    <property type="molecule type" value="Genomic_DNA"/>
</dbReference>
<proteinExistence type="predicted"/>
<gene>
    <name evidence="1" type="ORF">A3D91_04340</name>
</gene>
<accession>A0A1F4V9T1</accession>
<comment type="caution">
    <text evidence="1">The sequence shown here is derived from an EMBL/GenBank/DDBJ whole genome shotgun (WGS) entry which is preliminary data.</text>
</comment>
<evidence type="ECO:0000313" key="1">
    <source>
        <dbReference type="EMBL" id="OGC53640.1"/>
    </source>
</evidence>
<sequence length="318" mass="36461">MNIIKPEDIDKIPETVEINLGAHAFGERFKGQGLYEPPEVTRIKQFKDSFPELAEHMGKHIVAVRPTTPEMCRQNIEVNSEIERQFGEGSRHRDIALAIIKKSNDYLDSLIKNPDRLDLSTKATKNHEEIHRALNIRTGGEVIPIDIREVPEERLSASEFRECQDLSDAHEEALVELFVLKNLKNLDRGFAEGYLAEFYGMFMVFYLSQKEINGPERLYSIVQSIRENQLHKQPKPAVTLVSRLLLLTHDPNILIKIKSGEVDYESLLDSVLGGLKSIAEDPEGFIDRISSKNKGIEFDQAYQHQKSELRKAYNRVFY</sequence>
<dbReference type="AlphaFoldDB" id="A0A1F4V9T1"/>
<evidence type="ECO:0000313" key="2">
    <source>
        <dbReference type="Proteomes" id="UP000178127"/>
    </source>
</evidence>
<name>A0A1F4V9T1_UNCKA</name>
<protein>
    <submittedName>
        <fullName evidence="1">Uncharacterized protein</fullName>
    </submittedName>
</protein>
<dbReference type="Proteomes" id="UP000178127">
    <property type="component" value="Unassembled WGS sequence"/>
</dbReference>
<organism evidence="1 2">
    <name type="scientific">candidate division WWE3 bacterium RIFCSPHIGHO2_02_FULL_38_14</name>
    <dbReference type="NCBI Taxonomy" id="1802620"/>
    <lineage>
        <taxon>Bacteria</taxon>
        <taxon>Katanobacteria</taxon>
    </lineage>
</organism>